<dbReference type="InterPro" id="IPR050237">
    <property type="entry name" value="ATP-dep_AMP-bd_enzyme"/>
</dbReference>
<dbReference type="InterPro" id="IPR042099">
    <property type="entry name" value="ANL_N_sf"/>
</dbReference>
<dbReference type="InterPro" id="IPR025110">
    <property type="entry name" value="AMP-bd_C"/>
</dbReference>
<evidence type="ECO:0000313" key="3">
    <source>
        <dbReference type="EMBL" id="ORA21065.1"/>
    </source>
</evidence>
<dbReference type="GO" id="GO:0016878">
    <property type="term" value="F:acid-thiol ligase activity"/>
    <property type="evidence" value="ECO:0007669"/>
    <property type="project" value="UniProtKB-ARBA"/>
</dbReference>
<feature type="domain" description="AMP-dependent synthetase/ligase" evidence="1">
    <location>
        <begin position="12"/>
        <end position="383"/>
    </location>
</feature>
<dbReference type="Proteomes" id="UP000192707">
    <property type="component" value="Unassembled WGS sequence"/>
</dbReference>
<evidence type="ECO:0000259" key="1">
    <source>
        <dbReference type="Pfam" id="PF00501"/>
    </source>
</evidence>
<comment type="caution">
    <text evidence="3">The sequence shown here is derived from an EMBL/GenBank/DDBJ whole genome shotgun (WGS) entry which is preliminary data.</text>
</comment>
<dbReference type="Pfam" id="PF13193">
    <property type="entry name" value="AMP-binding_C"/>
    <property type="match status" value="1"/>
</dbReference>
<evidence type="ECO:0000259" key="2">
    <source>
        <dbReference type="Pfam" id="PF13193"/>
    </source>
</evidence>
<dbReference type="AlphaFoldDB" id="A0A1W9ZTR4"/>
<dbReference type="EMBL" id="MVHG01000001">
    <property type="protein sequence ID" value="ORA21065.1"/>
    <property type="molecule type" value="Genomic_DNA"/>
</dbReference>
<name>A0A1W9ZTR4_MYCAI</name>
<keyword evidence="4" id="KW-1185">Reference proteome</keyword>
<dbReference type="Gene3D" id="3.30.300.30">
    <property type="match status" value="1"/>
</dbReference>
<dbReference type="Pfam" id="PF00501">
    <property type="entry name" value="AMP-binding"/>
    <property type="match status" value="1"/>
</dbReference>
<dbReference type="InterPro" id="IPR000873">
    <property type="entry name" value="AMP-dep_synth/lig_dom"/>
</dbReference>
<feature type="domain" description="AMP-binding enzyme C-terminal" evidence="2">
    <location>
        <begin position="432"/>
        <end position="510"/>
    </location>
</feature>
<accession>A0A1W9ZTR4</accession>
<dbReference type="PANTHER" id="PTHR43767">
    <property type="entry name" value="LONG-CHAIN-FATTY-ACID--COA LIGASE"/>
    <property type="match status" value="1"/>
</dbReference>
<dbReference type="PANTHER" id="PTHR43767:SF1">
    <property type="entry name" value="NONRIBOSOMAL PEPTIDE SYNTHASE PES1 (EUROFUNG)-RELATED"/>
    <property type="match status" value="1"/>
</dbReference>
<organism evidence="3 4">
    <name type="scientific">Mycobacterium arosiense ATCC BAA-1401 = DSM 45069</name>
    <dbReference type="NCBI Taxonomy" id="1265311"/>
    <lineage>
        <taxon>Bacteria</taxon>
        <taxon>Bacillati</taxon>
        <taxon>Actinomycetota</taxon>
        <taxon>Actinomycetes</taxon>
        <taxon>Mycobacteriales</taxon>
        <taxon>Mycobacteriaceae</taxon>
        <taxon>Mycobacterium</taxon>
        <taxon>Mycobacterium avium complex (MAC)</taxon>
    </lineage>
</organism>
<reference evidence="3 4" key="1">
    <citation type="submission" date="2016-12" db="EMBL/GenBank/DDBJ databases">
        <title>The new phylogeny of genus Mycobacterium.</title>
        <authorList>
            <person name="Tortoli E."/>
            <person name="Trovato A."/>
            <person name="Cirillo D.M."/>
        </authorList>
    </citation>
    <scope>NUCLEOTIDE SEQUENCE [LARGE SCALE GENOMIC DNA]</scope>
    <source>
        <strain evidence="3 4">DSM 45069</strain>
    </source>
</reference>
<proteinExistence type="predicted"/>
<dbReference type="SUPFAM" id="SSF56801">
    <property type="entry name" value="Acetyl-CoA synthetase-like"/>
    <property type="match status" value="1"/>
</dbReference>
<gene>
    <name evidence="3" type="ORF">BST14_00470</name>
</gene>
<protein>
    <submittedName>
        <fullName evidence="3">AMP-binding protein</fullName>
    </submittedName>
</protein>
<dbReference type="Gene3D" id="3.40.50.12780">
    <property type="entry name" value="N-terminal domain of ligase-like"/>
    <property type="match status" value="1"/>
</dbReference>
<dbReference type="InterPro" id="IPR045851">
    <property type="entry name" value="AMP-bd_C_sf"/>
</dbReference>
<evidence type="ECO:0000313" key="4">
    <source>
        <dbReference type="Proteomes" id="UP000192707"/>
    </source>
</evidence>
<sequence length="522" mass="55936">MPVELMTVAQVLRHQASRRGDHPFLVCDGDRIGYADAERRSAGLARGLIALGAGKGTHVGLLYPNGSEFVVGMLAAARIGAVVIPLSTFVTARELREQLVDSDVEILLTAARFRSHDYAQRLSEMLGGADLDSRLFCAAAPHLRHVAVTYENVCGLADSVDPALLTALEDDVAECDPLTIVYTSGSASAPKGVVHTHGAVLAHQRNLNLIRGLTADDKLFCNSPFFWIGGLAFGLLATLVAGSTLLCSNAADAGETLDLLEAERPTMTNGFTAGIAHLADHPSFAQRDLSSMRRGNLYPIMAPEARPADPELRHNMLGMTEAGGVVLIGDDESEQPEQRRGSFGKPAPGFQIKVIDPDTASEVPAGEVGELCLRGPYLMQGYYKRSREECFDADGWFHSGDLVRIDADGFVYFAGRRGAMIKTAGANVSAAEVQQAIRRVSGAASAYVFGLPDARRGQVVAAVVVQADGAPALDEAALVERLRTELSAYKVPKRFVALHNAEVPLMSSGKVDMRRLRELFDD</sequence>